<feature type="domain" description="G-protein coupled receptors family 1 profile" evidence="8">
    <location>
        <begin position="90"/>
        <end position="260"/>
    </location>
</feature>
<accession>A0A6P8H1Y3</accession>
<evidence type="ECO:0000256" key="5">
    <source>
        <dbReference type="ARBA" id="ARBA00022989"/>
    </source>
</evidence>
<keyword evidence="6 7" id="KW-0472">Membrane</keyword>
<gene>
    <name evidence="10" type="primary">LOC116287843</name>
</gene>
<dbReference type="PRINTS" id="PR00237">
    <property type="entry name" value="GPCRRHODOPSN"/>
</dbReference>
<feature type="transmembrane region" description="Helical" evidence="7">
    <location>
        <begin position="238"/>
        <end position="260"/>
    </location>
</feature>
<dbReference type="KEGG" id="aten:116287843"/>
<keyword evidence="3 7" id="KW-0812">Transmembrane</keyword>
<dbReference type="GO" id="GO:0005886">
    <property type="term" value="C:plasma membrane"/>
    <property type="evidence" value="ECO:0007669"/>
    <property type="project" value="TreeGrafter"/>
</dbReference>
<evidence type="ECO:0000256" key="7">
    <source>
        <dbReference type="SAM" id="Phobius"/>
    </source>
</evidence>
<keyword evidence="9" id="KW-1185">Reference proteome</keyword>
<evidence type="ECO:0000256" key="4">
    <source>
        <dbReference type="ARBA" id="ARBA00022737"/>
    </source>
</evidence>
<dbReference type="Gene3D" id="1.20.1070.10">
    <property type="entry name" value="Rhodopsin 7-helix transmembrane proteins"/>
    <property type="match status" value="1"/>
</dbReference>
<proteinExistence type="predicted"/>
<dbReference type="GeneID" id="116287843"/>
<dbReference type="Proteomes" id="UP000515163">
    <property type="component" value="Unplaced"/>
</dbReference>
<evidence type="ECO:0000313" key="9">
    <source>
        <dbReference type="Proteomes" id="UP000515163"/>
    </source>
</evidence>
<keyword evidence="4" id="KW-0677">Repeat</keyword>
<dbReference type="InterPro" id="IPR017452">
    <property type="entry name" value="GPCR_Rhodpsn_7TM"/>
</dbReference>
<dbReference type="GO" id="GO:0009755">
    <property type="term" value="P:hormone-mediated signaling pathway"/>
    <property type="evidence" value="ECO:0007669"/>
    <property type="project" value="TreeGrafter"/>
</dbReference>
<evidence type="ECO:0000259" key="8">
    <source>
        <dbReference type="PROSITE" id="PS50262"/>
    </source>
</evidence>
<dbReference type="OrthoDB" id="10303245at2759"/>
<name>A0A6P8H1Y3_ACTTE</name>
<dbReference type="SUPFAM" id="SSF81321">
    <property type="entry name" value="Family A G protein-coupled receptor-like"/>
    <property type="match status" value="1"/>
</dbReference>
<evidence type="ECO:0000256" key="6">
    <source>
        <dbReference type="ARBA" id="ARBA00023136"/>
    </source>
</evidence>
<dbReference type="Pfam" id="PF00001">
    <property type="entry name" value="7tm_1"/>
    <property type="match status" value="1"/>
</dbReference>
<sequence>MLPVVPDMCRYKKLVLKNPTYWIVIDDIGFNVHCEVSQSRCLSNNYDHIENATIPRWFYFDYSWIKPYCWNTIQSIHIITLVEGVCAMVFNVIVIITTLRSRVLRESVAHFLVANIAVGDLLISFYMIIITSTRQSMSAENYYSMYLPYYCRIVGLFFLTGQLSSSGMSFLTTLERYLAVVYCMRPHIRITMRMSYVAMAIVWSLSLSLTVGFMTSPQFSVETDSMCLPIVNSNNEQVLYYVGGIGVFLYMIAMALYGHINEKFRDELKRSCFLCRNMVAPDP</sequence>
<dbReference type="AlphaFoldDB" id="A0A6P8H1Y3"/>
<feature type="transmembrane region" description="Helical" evidence="7">
    <location>
        <begin position="153"/>
        <end position="174"/>
    </location>
</feature>
<feature type="transmembrane region" description="Helical" evidence="7">
    <location>
        <begin position="111"/>
        <end position="133"/>
    </location>
</feature>
<evidence type="ECO:0000256" key="2">
    <source>
        <dbReference type="ARBA" id="ARBA00022614"/>
    </source>
</evidence>
<evidence type="ECO:0000256" key="3">
    <source>
        <dbReference type="ARBA" id="ARBA00022692"/>
    </source>
</evidence>
<protein>
    <submittedName>
        <fullName evidence="10">Proteinase-activated receptor 1-like</fullName>
    </submittedName>
</protein>
<dbReference type="RefSeq" id="XP_031550399.1">
    <property type="nucleotide sequence ID" value="XM_031694539.1"/>
</dbReference>
<dbReference type="PROSITE" id="PS50262">
    <property type="entry name" value="G_PROTEIN_RECEP_F1_2"/>
    <property type="match status" value="1"/>
</dbReference>
<dbReference type="PANTHER" id="PTHR24372">
    <property type="entry name" value="GLYCOPROTEIN HORMONE RECEPTOR"/>
    <property type="match status" value="1"/>
</dbReference>
<organism evidence="9 10">
    <name type="scientific">Actinia tenebrosa</name>
    <name type="common">Australian red waratah sea anemone</name>
    <dbReference type="NCBI Taxonomy" id="6105"/>
    <lineage>
        <taxon>Eukaryota</taxon>
        <taxon>Metazoa</taxon>
        <taxon>Cnidaria</taxon>
        <taxon>Anthozoa</taxon>
        <taxon>Hexacorallia</taxon>
        <taxon>Actiniaria</taxon>
        <taxon>Actiniidae</taxon>
        <taxon>Actinia</taxon>
    </lineage>
</organism>
<dbReference type="PANTHER" id="PTHR24372:SF77">
    <property type="entry name" value="G-PROTEIN COUPLED RECEPTORS FAMILY 1 PROFILE DOMAIN-CONTAINING PROTEIN"/>
    <property type="match status" value="1"/>
</dbReference>
<evidence type="ECO:0000313" key="10">
    <source>
        <dbReference type="RefSeq" id="XP_031550399.1"/>
    </source>
</evidence>
<keyword evidence="2" id="KW-0433">Leucine-rich repeat</keyword>
<comment type="subcellular location">
    <subcellularLocation>
        <location evidence="1">Membrane</location>
    </subcellularLocation>
</comment>
<dbReference type="GO" id="GO:0008528">
    <property type="term" value="F:G protein-coupled peptide receptor activity"/>
    <property type="evidence" value="ECO:0007669"/>
    <property type="project" value="TreeGrafter"/>
</dbReference>
<dbReference type="InParanoid" id="A0A6P8H1Y3"/>
<dbReference type="InterPro" id="IPR000276">
    <property type="entry name" value="GPCR_Rhodpsn"/>
</dbReference>
<feature type="transmembrane region" description="Helical" evidence="7">
    <location>
        <begin position="76"/>
        <end position="99"/>
    </location>
</feature>
<dbReference type="GO" id="GO:0007189">
    <property type="term" value="P:adenylate cyclase-activating G protein-coupled receptor signaling pathway"/>
    <property type="evidence" value="ECO:0007669"/>
    <property type="project" value="TreeGrafter"/>
</dbReference>
<feature type="transmembrane region" description="Helical" evidence="7">
    <location>
        <begin position="195"/>
        <end position="216"/>
    </location>
</feature>
<keyword evidence="5 7" id="KW-1133">Transmembrane helix</keyword>
<evidence type="ECO:0000256" key="1">
    <source>
        <dbReference type="ARBA" id="ARBA00004370"/>
    </source>
</evidence>
<reference evidence="10" key="1">
    <citation type="submission" date="2025-08" db="UniProtKB">
        <authorList>
            <consortium name="RefSeq"/>
        </authorList>
    </citation>
    <scope>IDENTIFICATION</scope>
    <source>
        <tissue evidence="10">Tentacle</tissue>
    </source>
</reference>